<dbReference type="PANTHER" id="PTHR11552:SF147">
    <property type="entry name" value="CHOLINE DEHYDROGENASE, MITOCHONDRIAL"/>
    <property type="match status" value="1"/>
</dbReference>
<dbReference type="Gene3D" id="3.30.560.10">
    <property type="entry name" value="Glucose Oxidase, domain 3"/>
    <property type="match status" value="1"/>
</dbReference>
<reference evidence="7 8" key="1">
    <citation type="submission" date="2024-08" db="EMBL/GenBank/DDBJ databases">
        <authorList>
            <person name="Cucini C."/>
            <person name="Frati F."/>
        </authorList>
    </citation>
    <scope>NUCLEOTIDE SEQUENCE [LARGE SCALE GENOMIC DNA]</scope>
</reference>
<evidence type="ECO:0000313" key="7">
    <source>
        <dbReference type="EMBL" id="CAL8095045.1"/>
    </source>
</evidence>
<dbReference type="EMBL" id="CAXLJM020000027">
    <property type="protein sequence ID" value="CAL8095045.1"/>
    <property type="molecule type" value="Genomic_DNA"/>
</dbReference>
<dbReference type="InterPro" id="IPR012132">
    <property type="entry name" value="GMC_OxRdtase"/>
</dbReference>
<keyword evidence="3" id="KW-0285">Flavoprotein</keyword>
<dbReference type="SUPFAM" id="SSF54373">
    <property type="entry name" value="FAD-linked reductases, C-terminal domain"/>
    <property type="match status" value="1"/>
</dbReference>
<feature type="domain" description="Glucose-methanol-choline oxidoreductase N-terminal" evidence="5">
    <location>
        <begin position="75"/>
        <end position="364"/>
    </location>
</feature>
<keyword evidence="8" id="KW-1185">Reference proteome</keyword>
<comment type="cofactor">
    <cofactor evidence="1">
        <name>FAD</name>
        <dbReference type="ChEBI" id="CHEBI:57692"/>
    </cofactor>
</comment>
<dbReference type="InterPro" id="IPR036188">
    <property type="entry name" value="FAD/NAD-bd_sf"/>
</dbReference>
<dbReference type="PIRSF" id="PIRSF000137">
    <property type="entry name" value="Alcohol_oxidase"/>
    <property type="match status" value="1"/>
</dbReference>
<protein>
    <recommendedName>
        <fullName evidence="9">Glucose dehydrogenase [FAD, quinone]</fullName>
    </recommendedName>
</protein>
<organism evidence="7 8">
    <name type="scientific">Orchesella dallaii</name>
    <dbReference type="NCBI Taxonomy" id="48710"/>
    <lineage>
        <taxon>Eukaryota</taxon>
        <taxon>Metazoa</taxon>
        <taxon>Ecdysozoa</taxon>
        <taxon>Arthropoda</taxon>
        <taxon>Hexapoda</taxon>
        <taxon>Collembola</taxon>
        <taxon>Entomobryomorpha</taxon>
        <taxon>Entomobryoidea</taxon>
        <taxon>Orchesellidae</taxon>
        <taxon>Orchesellinae</taxon>
        <taxon>Orchesella</taxon>
    </lineage>
</organism>
<dbReference type="Gene3D" id="3.50.50.60">
    <property type="entry name" value="FAD/NAD(P)-binding domain"/>
    <property type="match status" value="1"/>
</dbReference>
<dbReference type="Pfam" id="PF05199">
    <property type="entry name" value="GMC_oxred_C"/>
    <property type="match status" value="1"/>
</dbReference>
<dbReference type="Proteomes" id="UP001642540">
    <property type="component" value="Unassembled WGS sequence"/>
</dbReference>
<evidence type="ECO:0000256" key="3">
    <source>
        <dbReference type="ARBA" id="ARBA00022630"/>
    </source>
</evidence>
<evidence type="ECO:0008006" key="9">
    <source>
        <dbReference type="Google" id="ProtNLM"/>
    </source>
</evidence>
<comment type="similarity">
    <text evidence="2">Belongs to the GMC oxidoreductase family.</text>
</comment>
<gene>
    <name evidence="7" type="ORF">ODALV1_LOCUS8957</name>
</gene>
<comment type="caution">
    <text evidence="7">The sequence shown here is derived from an EMBL/GenBank/DDBJ whole genome shotgun (WGS) entry which is preliminary data.</text>
</comment>
<accession>A0ABP1QB42</accession>
<evidence type="ECO:0000259" key="6">
    <source>
        <dbReference type="Pfam" id="PF05199"/>
    </source>
</evidence>
<evidence type="ECO:0000313" key="8">
    <source>
        <dbReference type="Proteomes" id="UP001642540"/>
    </source>
</evidence>
<evidence type="ECO:0000256" key="4">
    <source>
        <dbReference type="ARBA" id="ARBA00022827"/>
    </source>
</evidence>
<evidence type="ECO:0000256" key="2">
    <source>
        <dbReference type="ARBA" id="ARBA00010790"/>
    </source>
</evidence>
<evidence type="ECO:0000259" key="5">
    <source>
        <dbReference type="Pfam" id="PF00732"/>
    </source>
</evidence>
<name>A0ABP1QB42_9HEXA</name>
<dbReference type="SUPFAM" id="SSF51905">
    <property type="entry name" value="FAD/NAD(P)-binding domain"/>
    <property type="match status" value="1"/>
</dbReference>
<sequence>MAPPTNLRLVPLPSFSNIFRFILELPNPFPSINSLVITNIPVAVLVYATYSYYMDFMASRMADLTNNGAEDVFDFIIRGGSAGSAVSNRLSAQFKTLLIEAGGDPHPLSGIPTTSLVTLNLPLIDWGFKTVPQQHACYALKGNVSQWPRGMALGGSSVQNIMMFMRGNPRDFADWSKMIGSDEWTYENLLPYFKKLEDYNGHGNSTTYHGKNGPLHVEKLRFAPGLEYWLQAGKELGYDIIDPNGFQRVGFGGMDVSMKKGVRFTTYMGYLKPILGRKNLTIYRYAKALKVHLDDENRAYGVSYYRHGQMKFARATKEIILSAGAVMTPKFLMNSGIGPRDHLVQVGIKPKLDLPVGRNLQDHIFAVIGPFLLNQTVSYILDRDTNLKTLVDYFRNGSGPIVSISGIGGAGFFSSSLSKDNYPDIYLNHVGVGVHATFGKDLDDVFNFKDNTMERYYAPYVGKDAFFFVVNLGKVKSIGEIKLKSNDEFEYPSINPRYLSNPHDVQNMIEAIKIGVNIYENTTAFGQFGAKLVPTKLPGCEEHELRSDEYWECYVRHYTLTVYHPCCTARAGAVNDRNAVVDPELRVIGTKNLRVIDASVMPTITNANLNAPTIMIGEKGSDIILKYWKNRV</sequence>
<dbReference type="PANTHER" id="PTHR11552">
    <property type="entry name" value="GLUCOSE-METHANOL-CHOLINE GMC OXIDOREDUCTASE"/>
    <property type="match status" value="1"/>
</dbReference>
<proteinExistence type="inferred from homology"/>
<keyword evidence="4" id="KW-0274">FAD</keyword>
<dbReference type="InterPro" id="IPR000172">
    <property type="entry name" value="GMC_OxRdtase_N"/>
</dbReference>
<dbReference type="InterPro" id="IPR007867">
    <property type="entry name" value="GMC_OxRtase_C"/>
</dbReference>
<feature type="domain" description="Glucose-methanol-choline oxidoreductase C-terminal" evidence="6">
    <location>
        <begin position="477"/>
        <end position="617"/>
    </location>
</feature>
<dbReference type="Pfam" id="PF00732">
    <property type="entry name" value="GMC_oxred_N"/>
    <property type="match status" value="1"/>
</dbReference>
<evidence type="ECO:0000256" key="1">
    <source>
        <dbReference type="ARBA" id="ARBA00001974"/>
    </source>
</evidence>